<accession>A0ABU9CAJ0</accession>
<feature type="transmembrane region" description="Helical" evidence="7">
    <location>
        <begin position="94"/>
        <end position="117"/>
    </location>
</feature>
<feature type="transmembrane region" description="Helical" evidence="7">
    <location>
        <begin position="34"/>
        <end position="52"/>
    </location>
</feature>
<protein>
    <submittedName>
        <fullName evidence="8">AEC family transporter</fullName>
    </submittedName>
</protein>
<feature type="transmembrane region" description="Helical" evidence="7">
    <location>
        <begin position="318"/>
        <end position="337"/>
    </location>
</feature>
<evidence type="ECO:0000256" key="5">
    <source>
        <dbReference type="ARBA" id="ARBA00022989"/>
    </source>
</evidence>
<sequence>MQAILSVTLPFFALVLAGWLAAHRRILPEAAIPGLNAFVLFFALPCMLFRFGMTTPVFELLNPAVLAVYVLTAAVIVFFTIAMTLGPGLSLKNAAFGALVAAFPNTGFMGVPLLVALLGPAAAGPVICMVLADMIVTSSACLAIAQARDTTGQGPRAAALAAAKGAFSNPLPWSIALGALVGIAGVSLPGPVNTVVKMLADAASPVALFTIGAVLWRAGEHTRAVPLKASSLEAQATLVLRSEDSQAPSVWPLGDAGGMAPTSPGRLDALTRSLPRRGLGVPMSTYMPVALIKLLLHPLVVLLLGACARSLGAPLSSFQLMVLTLAAALPSASNVSLLAERYGADNGRVARIILASTLLAFGSFTLLAWAFGVRPHG</sequence>
<dbReference type="RefSeq" id="WP_341399584.1">
    <property type="nucleotide sequence ID" value="NZ_JBBUTI010000008.1"/>
</dbReference>
<evidence type="ECO:0000256" key="2">
    <source>
        <dbReference type="ARBA" id="ARBA00022448"/>
    </source>
</evidence>
<feature type="transmembrane region" description="Helical" evidence="7">
    <location>
        <begin position="64"/>
        <end position="82"/>
    </location>
</feature>
<evidence type="ECO:0000256" key="4">
    <source>
        <dbReference type="ARBA" id="ARBA00022692"/>
    </source>
</evidence>
<feature type="transmembrane region" description="Helical" evidence="7">
    <location>
        <begin position="166"/>
        <end position="186"/>
    </location>
</feature>
<dbReference type="EMBL" id="JBBUTI010000008">
    <property type="protein sequence ID" value="MEK8047280.1"/>
    <property type="molecule type" value="Genomic_DNA"/>
</dbReference>
<feature type="transmembrane region" description="Helical" evidence="7">
    <location>
        <begin position="349"/>
        <end position="371"/>
    </location>
</feature>
<feature type="transmembrane region" description="Helical" evidence="7">
    <location>
        <begin position="198"/>
        <end position="218"/>
    </location>
</feature>
<name>A0ABU9CAJ0_9BURK</name>
<feature type="transmembrane region" description="Helical" evidence="7">
    <location>
        <begin position="6"/>
        <end position="22"/>
    </location>
</feature>
<evidence type="ECO:0000313" key="8">
    <source>
        <dbReference type="EMBL" id="MEK8047280.1"/>
    </source>
</evidence>
<feature type="transmembrane region" description="Helical" evidence="7">
    <location>
        <begin position="123"/>
        <end position="145"/>
    </location>
</feature>
<evidence type="ECO:0000256" key="1">
    <source>
        <dbReference type="ARBA" id="ARBA00004141"/>
    </source>
</evidence>
<dbReference type="InterPro" id="IPR004776">
    <property type="entry name" value="Mem_transp_PIN-like"/>
</dbReference>
<keyword evidence="5 7" id="KW-1133">Transmembrane helix</keyword>
<keyword evidence="6 7" id="KW-0472">Membrane</keyword>
<organism evidence="8 9">
    <name type="scientific">Ideonella margarita</name>
    <dbReference type="NCBI Taxonomy" id="2984191"/>
    <lineage>
        <taxon>Bacteria</taxon>
        <taxon>Pseudomonadati</taxon>
        <taxon>Pseudomonadota</taxon>
        <taxon>Betaproteobacteria</taxon>
        <taxon>Burkholderiales</taxon>
        <taxon>Sphaerotilaceae</taxon>
        <taxon>Ideonella</taxon>
    </lineage>
</organism>
<reference evidence="8 9" key="1">
    <citation type="submission" date="2024-04" db="EMBL/GenBank/DDBJ databases">
        <title>Novel species of the genus Ideonella isolated from streams.</title>
        <authorList>
            <person name="Lu H."/>
        </authorList>
    </citation>
    <scope>NUCLEOTIDE SEQUENCE [LARGE SCALE GENOMIC DNA]</scope>
    <source>
        <strain evidence="8 9">LYT19W</strain>
    </source>
</reference>
<dbReference type="PANTHER" id="PTHR36838">
    <property type="entry name" value="AUXIN EFFLUX CARRIER FAMILY PROTEIN"/>
    <property type="match status" value="1"/>
</dbReference>
<dbReference type="Proteomes" id="UP001379945">
    <property type="component" value="Unassembled WGS sequence"/>
</dbReference>
<keyword evidence="2" id="KW-0813">Transport</keyword>
<proteinExistence type="predicted"/>
<comment type="subcellular location">
    <subcellularLocation>
        <location evidence="1">Membrane</location>
        <topology evidence="1">Multi-pass membrane protein</topology>
    </subcellularLocation>
</comment>
<evidence type="ECO:0000256" key="3">
    <source>
        <dbReference type="ARBA" id="ARBA00022475"/>
    </source>
</evidence>
<feature type="transmembrane region" description="Helical" evidence="7">
    <location>
        <begin position="286"/>
        <end position="306"/>
    </location>
</feature>
<evidence type="ECO:0000256" key="6">
    <source>
        <dbReference type="ARBA" id="ARBA00023136"/>
    </source>
</evidence>
<dbReference type="Pfam" id="PF03547">
    <property type="entry name" value="Mem_trans"/>
    <property type="match status" value="1"/>
</dbReference>
<comment type="caution">
    <text evidence="8">The sequence shown here is derived from an EMBL/GenBank/DDBJ whole genome shotgun (WGS) entry which is preliminary data.</text>
</comment>
<gene>
    <name evidence="8" type="ORF">AACH00_13045</name>
</gene>
<keyword evidence="3" id="KW-1003">Cell membrane</keyword>
<evidence type="ECO:0000313" key="9">
    <source>
        <dbReference type="Proteomes" id="UP001379945"/>
    </source>
</evidence>
<dbReference type="PANTHER" id="PTHR36838:SF3">
    <property type="entry name" value="TRANSPORTER AUXIN EFFLUX CARRIER EC FAMILY"/>
    <property type="match status" value="1"/>
</dbReference>
<keyword evidence="9" id="KW-1185">Reference proteome</keyword>
<keyword evidence="4 7" id="KW-0812">Transmembrane</keyword>
<evidence type="ECO:0000256" key="7">
    <source>
        <dbReference type="SAM" id="Phobius"/>
    </source>
</evidence>